<proteinExistence type="predicted"/>
<protein>
    <submittedName>
        <fullName evidence="2">Helitron_like_N domain-containing protein</fullName>
    </submittedName>
</protein>
<accession>A0AC35UG96</accession>
<sequence>MVSRLFFVTMTWNTNWKEIKDILLIDQQASDRNELVTRVFKHRADSFRKDPKSDVLGESVYLTENIKFQKKGLPHYYTLVKISKKHII</sequence>
<name>A0AC35UG96_9BILA</name>
<evidence type="ECO:0000313" key="2">
    <source>
        <dbReference type="WBParaSite" id="RSKR_0001121300.1"/>
    </source>
</evidence>
<reference evidence="2" key="1">
    <citation type="submission" date="2016-11" db="UniProtKB">
        <authorList>
            <consortium name="WormBaseParasite"/>
        </authorList>
    </citation>
    <scope>IDENTIFICATION</scope>
    <source>
        <strain evidence="2">KR3021</strain>
    </source>
</reference>
<organism evidence="1 2">
    <name type="scientific">Rhabditophanes sp. KR3021</name>
    <dbReference type="NCBI Taxonomy" id="114890"/>
    <lineage>
        <taxon>Eukaryota</taxon>
        <taxon>Metazoa</taxon>
        <taxon>Ecdysozoa</taxon>
        <taxon>Nematoda</taxon>
        <taxon>Chromadorea</taxon>
        <taxon>Rhabditida</taxon>
        <taxon>Tylenchina</taxon>
        <taxon>Panagrolaimomorpha</taxon>
        <taxon>Strongyloidoidea</taxon>
        <taxon>Alloionematidae</taxon>
        <taxon>Rhabditophanes</taxon>
    </lineage>
</organism>
<evidence type="ECO:0000313" key="1">
    <source>
        <dbReference type="Proteomes" id="UP000095286"/>
    </source>
</evidence>
<dbReference type="Proteomes" id="UP000095286">
    <property type="component" value="Unplaced"/>
</dbReference>
<dbReference type="WBParaSite" id="RSKR_0001121300.1">
    <property type="protein sequence ID" value="RSKR_0001121300.1"/>
    <property type="gene ID" value="RSKR_0001121300"/>
</dbReference>